<evidence type="ECO:0000313" key="10">
    <source>
        <dbReference type="Proteomes" id="UP000515163"/>
    </source>
</evidence>
<keyword evidence="7" id="KW-0966">Cell projection</keyword>
<feature type="coiled-coil region" evidence="8">
    <location>
        <begin position="755"/>
        <end position="789"/>
    </location>
</feature>
<name>A0A6P8H5T6_ACTTE</name>
<evidence type="ECO:0000256" key="3">
    <source>
        <dbReference type="ARBA" id="ARBA00022490"/>
    </source>
</evidence>
<evidence type="ECO:0000313" key="11">
    <source>
        <dbReference type="RefSeq" id="XP_031551739.1"/>
    </source>
</evidence>
<keyword evidence="10" id="KW-1185">Reference proteome</keyword>
<dbReference type="GO" id="GO:0035869">
    <property type="term" value="C:ciliary transition zone"/>
    <property type="evidence" value="ECO:0007669"/>
    <property type="project" value="TreeGrafter"/>
</dbReference>
<dbReference type="GO" id="GO:1905515">
    <property type="term" value="P:non-motile cilium assembly"/>
    <property type="evidence" value="ECO:0007669"/>
    <property type="project" value="TreeGrafter"/>
</dbReference>
<dbReference type="GeneID" id="116289006"/>
<dbReference type="AlphaFoldDB" id="A0A6P8H5T6"/>
<feature type="coiled-coil region" evidence="8">
    <location>
        <begin position="646"/>
        <end position="704"/>
    </location>
</feature>
<dbReference type="GO" id="GO:1905349">
    <property type="term" value="P:ciliary transition zone assembly"/>
    <property type="evidence" value="ECO:0007669"/>
    <property type="project" value="TreeGrafter"/>
</dbReference>
<dbReference type="PANTHER" id="PTHR18879:SF20">
    <property type="entry name" value="CENTROSOMAL PROTEIN OF 290 KDA"/>
    <property type="match status" value="1"/>
</dbReference>
<feature type="compositionally biased region" description="Low complexity" evidence="9">
    <location>
        <begin position="595"/>
        <end position="607"/>
    </location>
</feature>
<evidence type="ECO:0000256" key="5">
    <source>
        <dbReference type="ARBA" id="ARBA00023054"/>
    </source>
</evidence>
<evidence type="ECO:0000256" key="8">
    <source>
        <dbReference type="SAM" id="Coils"/>
    </source>
</evidence>
<keyword evidence="4" id="KW-0970">Cilium biogenesis/degradation</keyword>
<dbReference type="GO" id="GO:0097711">
    <property type="term" value="P:ciliary basal body-plasma membrane docking"/>
    <property type="evidence" value="ECO:0007669"/>
    <property type="project" value="TreeGrafter"/>
</dbReference>
<proteinExistence type="predicted"/>
<dbReference type="InParanoid" id="A0A6P8H5T6"/>
<dbReference type="OrthoDB" id="6351660at2759"/>
<evidence type="ECO:0000256" key="4">
    <source>
        <dbReference type="ARBA" id="ARBA00022794"/>
    </source>
</evidence>
<dbReference type="Proteomes" id="UP000515163">
    <property type="component" value="Unplaced"/>
</dbReference>
<dbReference type="GO" id="GO:0034451">
    <property type="term" value="C:centriolar satellite"/>
    <property type="evidence" value="ECO:0007669"/>
    <property type="project" value="TreeGrafter"/>
</dbReference>
<evidence type="ECO:0000256" key="2">
    <source>
        <dbReference type="ARBA" id="ARBA00004300"/>
    </source>
</evidence>
<dbReference type="KEGG" id="aten:116289006"/>
<evidence type="ECO:0000256" key="1">
    <source>
        <dbReference type="ARBA" id="ARBA00004120"/>
    </source>
</evidence>
<organism evidence="10 11">
    <name type="scientific">Actinia tenebrosa</name>
    <name type="common">Australian red waratah sea anemone</name>
    <dbReference type="NCBI Taxonomy" id="6105"/>
    <lineage>
        <taxon>Eukaryota</taxon>
        <taxon>Metazoa</taxon>
        <taxon>Cnidaria</taxon>
        <taxon>Anthozoa</taxon>
        <taxon>Hexacorallia</taxon>
        <taxon>Actiniaria</taxon>
        <taxon>Actiniidae</taxon>
        <taxon>Actinia</taxon>
    </lineage>
</organism>
<feature type="region of interest" description="Disordered" evidence="9">
    <location>
        <begin position="584"/>
        <end position="607"/>
    </location>
</feature>
<reference evidence="11" key="1">
    <citation type="submission" date="2025-08" db="UniProtKB">
        <authorList>
            <consortium name="RefSeq"/>
        </authorList>
    </citation>
    <scope>IDENTIFICATION</scope>
</reference>
<sequence>MQAEIAEEEAAKVMKDQSLIDENELLKRELEQYRRHAGAGGDDFMREIQHLSNRNRILEQDIHDKDEALYEEKDKADKLSVKVGEMEKDIRNLKRELERSRMDGRDLQRQIEQQRETLAMRRGGDGDIKSTVAKKNKELSEYLDEIKLLQEENEALGEQFRNVKKELQESAAEMDKMTDEYTKLKLILQQSDLILDEMRRERDALRAQVQDLRVQVSTKTDADDQIMMAVNLKVEEWKAVLAKKEAEIEQHKGIISELRQRVTGLEMDSDRSSMAMLQQALMEKDEQIQMLRQELEKASVEMKGVTEQVEEVKAQAGKGVPSAYQQKKIAELGSTLKREQILSAQERERLTQAEEAAKRKDKQLNDLMARMMQYEKGEYGLSEAVQEIKESKAQIRIRDENIENLTNQVNKLDLYANDLEMENEELRERLGMDPRDKLDMEDIRQKKKVKAEQASAMNRVLVKEIERLEDERLRLKKQLRKQAMHRGARAVELGITAEDLADVEDEPERVVFRKRIIDDSDTEEARTRNKRLEKDIEKRDKESDKIKTEVKRIEAENKELKDENKQLEIGLREILAQLRETAEQNAATMNRDPQQQEQQQEQQQQQQQQQQQEQQQQQQQPLKIQVPALEKLMAQALDDSVSGKDLENANKQYNELTAKYRDLLQRENTLVSRSAIVETLEAEVKVLQDRETELKKDMTSLKEKNYSMEQMLNELIAKDDKSVGDSSPARKEEINRISRKLATLEMKELNERERADHSTRKYTQLKKVFDELEQRNAELEQKFGEIGKLNFEAQRIERHLREELEGAVTRNMHESVVKRLQSCEESEASLKIEVSRLKEIAEVAAHQAEAVRAHQEGQEKELMALRTQLYDVQMESDEKTIIGKYI</sequence>
<keyword evidence="6" id="KW-0206">Cytoskeleton</keyword>
<evidence type="ECO:0000256" key="6">
    <source>
        <dbReference type="ARBA" id="ARBA00023212"/>
    </source>
</evidence>
<comment type="subcellular location">
    <subcellularLocation>
        <location evidence="1">Cytoplasm</location>
        <location evidence="1">Cytoskeleton</location>
        <location evidence="1">Cilium basal body</location>
    </subcellularLocation>
    <subcellularLocation>
        <location evidence="2">Cytoplasm</location>
        <location evidence="2">Cytoskeleton</location>
        <location evidence="2">Microtubule organizing center</location>
        <location evidence="2">Centrosome</location>
    </subcellularLocation>
</comment>
<protein>
    <submittedName>
        <fullName evidence="11">Centrosomal protein of 290 kDa-like</fullName>
    </submittedName>
</protein>
<gene>
    <name evidence="11" type="primary">LOC116289006</name>
</gene>
<keyword evidence="3" id="KW-0963">Cytoplasm</keyword>
<accession>A0A6P8H5T6</accession>
<evidence type="ECO:0000256" key="7">
    <source>
        <dbReference type="ARBA" id="ARBA00023273"/>
    </source>
</evidence>
<feature type="coiled-coil region" evidence="8">
    <location>
        <begin position="16"/>
        <end position="485"/>
    </location>
</feature>
<dbReference type="InterPro" id="IPR026201">
    <property type="entry name" value="Cep290"/>
</dbReference>
<keyword evidence="5 8" id="KW-0175">Coiled coil</keyword>
<feature type="compositionally biased region" description="Polar residues" evidence="9">
    <location>
        <begin position="584"/>
        <end position="593"/>
    </location>
</feature>
<dbReference type="PANTHER" id="PTHR18879">
    <property type="entry name" value="CENTROSOMAL PROTEIN OF 290 KDA"/>
    <property type="match status" value="1"/>
</dbReference>
<dbReference type="RefSeq" id="XP_031551739.1">
    <property type="nucleotide sequence ID" value="XM_031695879.1"/>
</dbReference>
<evidence type="ECO:0000256" key="9">
    <source>
        <dbReference type="SAM" id="MobiDB-lite"/>
    </source>
</evidence>